<organism evidence="3 4">
    <name type="scientific">Asticcacaulis excentricus (strain ATCC 15261 / DSM 4724 / KCTC 12464 / NCIMB 9791 / VKM B-1370 / CB 48)</name>
    <dbReference type="NCBI Taxonomy" id="573065"/>
    <lineage>
        <taxon>Bacteria</taxon>
        <taxon>Pseudomonadati</taxon>
        <taxon>Pseudomonadota</taxon>
        <taxon>Alphaproteobacteria</taxon>
        <taxon>Caulobacterales</taxon>
        <taxon>Caulobacteraceae</taxon>
        <taxon>Asticcacaulis</taxon>
    </lineage>
</organism>
<dbReference type="RefSeq" id="WP_013478557.1">
    <property type="nucleotide sequence ID" value="NC_014816.1"/>
</dbReference>
<protein>
    <recommendedName>
        <fullName evidence="2">Copper-binding protein MbnP-like domain-containing protein</fullName>
    </recommendedName>
</protein>
<name>E8RM33_ASTEC</name>
<proteinExistence type="predicted"/>
<keyword evidence="1" id="KW-0732">Signal</keyword>
<dbReference type="Pfam" id="PF20243">
    <property type="entry name" value="MbnP"/>
    <property type="match status" value="1"/>
</dbReference>
<sequence>MRHISRLAISLSVAALGAATPVLAAPKPQPVEIRFAAAVNGAPLACGQSYAGIGTTGASLELQDFRIYVSHFRLITKDGKEVPVALTPDGVWQDDKVALLDFENATGNCNGNAPLNTVIKGTVPKGDYAGVVFEIGVPFDINHQDPTLAPAPLNLSATAWPWRVGYKFTTIDLETAPAAGKTASATGFSVHLGSTACGEGSWVAPPKVACTNPNRPEYRFAAFNPKANTLVMDLGTVLATTDITTNAPQSPSGCMSSEEDDDCVGLFDRLGLAFRGKSSQGQAFITVK</sequence>
<evidence type="ECO:0000313" key="4">
    <source>
        <dbReference type="Proteomes" id="UP000001492"/>
    </source>
</evidence>
<evidence type="ECO:0000313" key="3">
    <source>
        <dbReference type="EMBL" id="ADU12725.1"/>
    </source>
</evidence>
<dbReference type="EMBL" id="CP002395">
    <property type="protein sequence ID" value="ADU12725.1"/>
    <property type="molecule type" value="Genomic_DNA"/>
</dbReference>
<dbReference type="OrthoDB" id="64245at2"/>
<keyword evidence="4" id="KW-1185">Reference proteome</keyword>
<dbReference type="AlphaFoldDB" id="E8RM33"/>
<feature type="chain" id="PRO_5003230555" description="Copper-binding protein MbnP-like domain-containing protein" evidence="1">
    <location>
        <begin position="25"/>
        <end position="288"/>
    </location>
</feature>
<accession>E8RM33</accession>
<feature type="signal peptide" evidence="1">
    <location>
        <begin position="1"/>
        <end position="24"/>
    </location>
</feature>
<dbReference type="HOGENOM" id="CLU_061770_0_0_5"/>
<gene>
    <name evidence="3" type="ordered locus">Astex_1044</name>
</gene>
<dbReference type="InterPro" id="IPR046863">
    <property type="entry name" value="MbnP-like_dom"/>
</dbReference>
<dbReference type="KEGG" id="aex:Astex_1044"/>
<evidence type="ECO:0000259" key="2">
    <source>
        <dbReference type="Pfam" id="PF20243"/>
    </source>
</evidence>
<dbReference type="eggNOG" id="ENOG5030DUI">
    <property type="taxonomic scope" value="Bacteria"/>
</dbReference>
<dbReference type="InterPro" id="IPR023977">
    <property type="entry name" value="MbnP-like"/>
</dbReference>
<dbReference type="Proteomes" id="UP000001492">
    <property type="component" value="Chromosome 1"/>
</dbReference>
<dbReference type="NCBIfam" id="TIGR04052">
    <property type="entry name" value="MbnP_like_WxW"/>
    <property type="match status" value="1"/>
</dbReference>
<evidence type="ECO:0000256" key="1">
    <source>
        <dbReference type="SAM" id="SignalP"/>
    </source>
</evidence>
<dbReference type="STRING" id="573065.Astex_1044"/>
<reference evidence="4" key="1">
    <citation type="submission" date="2010-12" db="EMBL/GenBank/DDBJ databases">
        <title>Complete sequence of chromosome 1 of Asticcacaulis excentricus CB 48.</title>
        <authorList>
            <consortium name="US DOE Joint Genome Institute"/>
            <person name="Lucas S."/>
            <person name="Copeland A."/>
            <person name="Lapidus A."/>
            <person name="Cheng J.-F."/>
            <person name="Bruce D."/>
            <person name="Goodwin L."/>
            <person name="Pitluck S."/>
            <person name="Teshima H."/>
            <person name="Davenport K."/>
            <person name="Detter J.C."/>
            <person name="Han C."/>
            <person name="Tapia R."/>
            <person name="Land M."/>
            <person name="Hauser L."/>
            <person name="Jeffries C."/>
            <person name="Kyrpides N."/>
            <person name="Ivanova N."/>
            <person name="Ovchinnikova G."/>
            <person name="Brun Y.V."/>
            <person name="Woyke T."/>
        </authorList>
    </citation>
    <scope>NUCLEOTIDE SEQUENCE [LARGE SCALE GENOMIC DNA]</scope>
    <source>
        <strain evidence="4">ATCC 15261 / DSM 4724 / KCTC 12464 / NCIMB 9791 / VKM B-1370 / CB 48</strain>
    </source>
</reference>
<feature type="domain" description="Copper-binding protein MbnP-like" evidence="2">
    <location>
        <begin position="29"/>
        <end position="256"/>
    </location>
</feature>